<protein>
    <submittedName>
        <fullName evidence="1">Uncharacterized protein</fullName>
    </submittedName>
</protein>
<accession>A0A9P2WSH3</accession>
<name>A0A9P2WSH3_THEFU</name>
<dbReference type="RefSeq" id="WP_016188049.1">
    <property type="nucleotide sequence ID" value="NZ_AOSG01000003.1"/>
</dbReference>
<evidence type="ECO:0000313" key="1">
    <source>
        <dbReference type="EMBL" id="EOR72723.1"/>
    </source>
</evidence>
<evidence type="ECO:0000313" key="2">
    <source>
        <dbReference type="Proteomes" id="UP000014184"/>
    </source>
</evidence>
<organism evidence="1 2">
    <name type="scientific">Thermobifida fusca TM51</name>
    <dbReference type="NCBI Taxonomy" id="1169414"/>
    <lineage>
        <taxon>Bacteria</taxon>
        <taxon>Bacillati</taxon>
        <taxon>Actinomycetota</taxon>
        <taxon>Actinomycetes</taxon>
        <taxon>Streptosporangiales</taxon>
        <taxon>Nocardiopsidaceae</taxon>
        <taxon>Thermobifida</taxon>
    </lineage>
</organism>
<comment type="caution">
    <text evidence="1">The sequence shown here is derived from an EMBL/GenBank/DDBJ whole genome shotgun (WGS) entry which is preliminary data.</text>
</comment>
<gene>
    <name evidence="1" type="ORF">TM51_01263</name>
</gene>
<sequence>MPLRPHHLTVMFATLAPTVDTAVHRTAGRTVRPVTICYESGHRQVCAAPAHRLRRDQGGVVAVETSADTGFVLYAGTACHPTLAVGSGRGRTEFAAPICAATILIEDAAPRADRIPLRVR</sequence>
<keyword evidence="2" id="KW-1185">Reference proteome</keyword>
<dbReference type="Proteomes" id="UP000014184">
    <property type="component" value="Unassembled WGS sequence"/>
</dbReference>
<dbReference type="AlphaFoldDB" id="A0A9P2WSH3"/>
<reference evidence="1 2" key="1">
    <citation type="journal article" date="2013" name="Genome Announc.">
        <title>Draft Genome Sequence of the Lignocellulose Decomposer Thermobifida fusca Strain TM51.</title>
        <authorList>
            <person name="Toth A."/>
            <person name="Barna T."/>
            <person name="Nagy I."/>
            <person name="Horvath B."/>
            <person name="Nagy I."/>
            <person name="Tancsics A."/>
            <person name="Kriszt B."/>
            <person name="Baka E."/>
            <person name="Fekete C."/>
            <person name="Kukolya J."/>
        </authorList>
    </citation>
    <scope>NUCLEOTIDE SEQUENCE [LARGE SCALE GENOMIC DNA]</scope>
    <source>
        <strain evidence="1 2">TM51</strain>
    </source>
</reference>
<dbReference type="EMBL" id="AOSG01000003">
    <property type="protein sequence ID" value="EOR72723.1"/>
    <property type="molecule type" value="Genomic_DNA"/>
</dbReference>
<proteinExistence type="predicted"/>